<evidence type="ECO:0000256" key="1">
    <source>
        <dbReference type="ARBA" id="ARBA00022741"/>
    </source>
</evidence>
<dbReference type="InterPro" id="IPR010016">
    <property type="entry name" value="PxpB"/>
</dbReference>
<dbReference type="Gene3D" id="2.40.100.10">
    <property type="entry name" value="Cyclophilin-like"/>
    <property type="match status" value="1"/>
</dbReference>
<dbReference type="PANTHER" id="PTHR34698">
    <property type="entry name" value="5-OXOPROLINASE SUBUNIT B"/>
    <property type="match status" value="1"/>
</dbReference>
<proteinExistence type="predicted"/>
<evidence type="ECO:0000313" key="6">
    <source>
        <dbReference type="Proteomes" id="UP000256629"/>
    </source>
</evidence>
<evidence type="ECO:0000259" key="4">
    <source>
        <dbReference type="SMART" id="SM00796"/>
    </source>
</evidence>
<dbReference type="AlphaFoldDB" id="A0A3D9HIG3"/>
<dbReference type="InterPro" id="IPR029000">
    <property type="entry name" value="Cyclophilin-like_dom_sf"/>
</dbReference>
<dbReference type="Gene3D" id="3.30.1360.40">
    <property type="match status" value="1"/>
</dbReference>
<dbReference type="GO" id="GO:0005524">
    <property type="term" value="F:ATP binding"/>
    <property type="evidence" value="ECO:0007669"/>
    <property type="project" value="UniProtKB-KW"/>
</dbReference>
<dbReference type="OrthoDB" id="9778567at2"/>
<keyword evidence="6" id="KW-1185">Reference proteome</keyword>
<reference evidence="5 6" key="1">
    <citation type="submission" date="2018-07" db="EMBL/GenBank/DDBJ databases">
        <title>Genomic Encyclopedia of Type Strains, Phase III (KMG-III): the genomes of soil and plant-associated and newly described type strains.</title>
        <authorList>
            <person name="Whitman W."/>
        </authorList>
    </citation>
    <scope>NUCLEOTIDE SEQUENCE [LARGE SCALE GENOMIC DNA]</scope>
    <source>
        <strain evidence="5 6">CECT 8487</strain>
    </source>
</reference>
<keyword evidence="1" id="KW-0547">Nucleotide-binding</keyword>
<keyword evidence="3" id="KW-0067">ATP-binding</keyword>
<dbReference type="InterPro" id="IPR003833">
    <property type="entry name" value="CT_C_D"/>
</dbReference>
<evidence type="ECO:0000256" key="2">
    <source>
        <dbReference type="ARBA" id="ARBA00022801"/>
    </source>
</evidence>
<dbReference type="EMBL" id="QRDX01000002">
    <property type="protein sequence ID" value="RED49248.1"/>
    <property type="molecule type" value="Genomic_DNA"/>
</dbReference>
<gene>
    <name evidence="5" type="ORF">DFQ02_1029</name>
</gene>
<dbReference type="SMART" id="SM00796">
    <property type="entry name" value="AHS1"/>
    <property type="match status" value="1"/>
</dbReference>
<evidence type="ECO:0000256" key="3">
    <source>
        <dbReference type="ARBA" id="ARBA00022840"/>
    </source>
</evidence>
<organism evidence="5 6">
    <name type="scientific">Seonamhaeicola aphaedonensis</name>
    <dbReference type="NCBI Taxonomy" id="1461338"/>
    <lineage>
        <taxon>Bacteria</taxon>
        <taxon>Pseudomonadati</taxon>
        <taxon>Bacteroidota</taxon>
        <taxon>Flavobacteriia</taxon>
        <taxon>Flavobacteriales</taxon>
        <taxon>Flavobacteriaceae</taxon>
    </lineage>
</organism>
<dbReference type="GO" id="GO:0016787">
    <property type="term" value="F:hydrolase activity"/>
    <property type="evidence" value="ECO:0007669"/>
    <property type="project" value="UniProtKB-KW"/>
</dbReference>
<dbReference type="Proteomes" id="UP000256629">
    <property type="component" value="Unassembled WGS sequence"/>
</dbReference>
<dbReference type="PANTHER" id="PTHR34698:SF2">
    <property type="entry name" value="5-OXOPROLINASE SUBUNIT B"/>
    <property type="match status" value="1"/>
</dbReference>
<dbReference type="Pfam" id="PF02682">
    <property type="entry name" value="CT_C_D"/>
    <property type="match status" value="1"/>
</dbReference>
<protein>
    <submittedName>
        <fullName evidence="5">Inhibitor of KinA</fullName>
    </submittedName>
</protein>
<dbReference type="SUPFAM" id="SSF160467">
    <property type="entry name" value="PH0987 N-terminal domain-like"/>
    <property type="match status" value="1"/>
</dbReference>
<sequence>MSYNLTYKSFGERSILIEWPQIIDKDILYDVLAFKETIQNSNIKALPEVNNAYNSLLVVYSLLEFNFENKVKTLKEVYKNLKKIHKPTFNLWKIPVCYDSCFGIDIEALANSKNISVENLVILHTETYYTVYFIGFLPGFLYLAGLNEVLHTPRKATPRLKIEKGAVAIGGAQTGVYPCKSPGGWNIIGNSPINFFNIENEVPCFATSGDQIQFYAISKHEHANIKTLVEAGVYQIESEVMHG</sequence>
<keyword evidence="2" id="KW-0378">Hydrolase</keyword>
<dbReference type="SUPFAM" id="SSF50891">
    <property type="entry name" value="Cyclophilin-like"/>
    <property type="match status" value="1"/>
</dbReference>
<name>A0A3D9HIG3_9FLAO</name>
<comment type="caution">
    <text evidence="5">The sequence shown here is derived from an EMBL/GenBank/DDBJ whole genome shotgun (WGS) entry which is preliminary data.</text>
</comment>
<accession>A0A3D9HIG3</accession>
<evidence type="ECO:0000313" key="5">
    <source>
        <dbReference type="EMBL" id="RED49248.1"/>
    </source>
</evidence>
<feature type="domain" description="Carboxyltransferase" evidence="4">
    <location>
        <begin position="5"/>
        <end position="206"/>
    </location>
</feature>
<dbReference type="RefSeq" id="WP_116039690.1">
    <property type="nucleotide sequence ID" value="NZ_QRDX01000002.1"/>
</dbReference>
<dbReference type="NCBIfam" id="TIGR00370">
    <property type="entry name" value="5-oxoprolinase subunit PxpB"/>
    <property type="match status" value="1"/>
</dbReference>